<sequence length="317" mass="35717">MSEYAIEMQELTKRYGETTVVNQLSLKVKRGEIFGFLGPNGSGKSTTMRMLCGILPPSGGEASVLGFNIRTQAKQIRPRIGYMSQKFSLYEDLSVRENLEFFAAVYGVTGPQAPQRKREVLELTHLSGREQQLAAHLSGGWKQRLGLACSLLHNPDLIFLDEPTAGIDPVARRELWDLLFTLASAGKTLFVSTHYMDEAERCSQIGYIYLSNLIVSGQPESLKNQHATPETGWRRIEISGEPIMKAYNLLQARSDLRDVTFFGQSLHLLIQNSLTEAELIGFLEAEGLQEIEWREIRPSLEDVFLDLTREADRQRHA</sequence>
<dbReference type="GO" id="GO:0016887">
    <property type="term" value="F:ATP hydrolysis activity"/>
    <property type="evidence" value="ECO:0007669"/>
    <property type="project" value="InterPro"/>
</dbReference>
<dbReference type="PANTHER" id="PTHR43038:SF3">
    <property type="entry name" value="ABC TRANSPORTER G FAMILY MEMBER 20 ISOFORM X1"/>
    <property type="match status" value="1"/>
</dbReference>
<dbReference type="SUPFAM" id="SSF52540">
    <property type="entry name" value="P-loop containing nucleoside triphosphate hydrolases"/>
    <property type="match status" value="1"/>
</dbReference>
<evidence type="ECO:0000259" key="3">
    <source>
        <dbReference type="PROSITE" id="PS50893"/>
    </source>
</evidence>
<dbReference type="GO" id="GO:0005524">
    <property type="term" value="F:ATP binding"/>
    <property type="evidence" value="ECO:0007669"/>
    <property type="project" value="UniProtKB-KW"/>
</dbReference>
<dbReference type="PROSITE" id="PS50893">
    <property type="entry name" value="ABC_TRANSPORTER_2"/>
    <property type="match status" value="1"/>
</dbReference>
<gene>
    <name evidence="4" type="ORF">COW36_12715</name>
</gene>
<name>A0A2M7G450_9BACT</name>
<dbReference type="SMART" id="SM00382">
    <property type="entry name" value="AAA"/>
    <property type="match status" value="1"/>
</dbReference>
<dbReference type="EMBL" id="PFFQ01000037">
    <property type="protein sequence ID" value="PIW16623.1"/>
    <property type="molecule type" value="Genomic_DNA"/>
</dbReference>
<dbReference type="Pfam" id="PF00005">
    <property type="entry name" value="ABC_tran"/>
    <property type="match status" value="1"/>
</dbReference>
<evidence type="ECO:0000256" key="2">
    <source>
        <dbReference type="ARBA" id="ARBA00022840"/>
    </source>
</evidence>
<protein>
    <submittedName>
        <fullName evidence="4">Multidrug ABC transporter ATP-binding protein</fullName>
    </submittedName>
</protein>
<evidence type="ECO:0000313" key="4">
    <source>
        <dbReference type="EMBL" id="PIW16623.1"/>
    </source>
</evidence>
<keyword evidence="1" id="KW-0547">Nucleotide-binding</keyword>
<accession>A0A2M7G450</accession>
<comment type="caution">
    <text evidence="4">The sequence shown here is derived from an EMBL/GenBank/DDBJ whole genome shotgun (WGS) entry which is preliminary data.</text>
</comment>
<dbReference type="Gene3D" id="3.40.50.300">
    <property type="entry name" value="P-loop containing nucleotide triphosphate hydrolases"/>
    <property type="match status" value="1"/>
</dbReference>
<dbReference type="InterPro" id="IPR017871">
    <property type="entry name" value="ABC_transporter-like_CS"/>
</dbReference>
<proteinExistence type="predicted"/>
<dbReference type="PANTHER" id="PTHR43038">
    <property type="entry name" value="ATP-BINDING CASSETTE, SUB-FAMILY H, MEMBER 1"/>
    <property type="match status" value="1"/>
</dbReference>
<evidence type="ECO:0000313" key="5">
    <source>
        <dbReference type="Proteomes" id="UP000231019"/>
    </source>
</evidence>
<dbReference type="PROSITE" id="PS00211">
    <property type="entry name" value="ABC_TRANSPORTER_1"/>
    <property type="match status" value="1"/>
</dbReference>
<feature type="domain" description="ABC transporter" evidence="3">
    <location>
        <begin position="6"/>
        <end position="235"/>
    </location>
</feature>
<keyword evidence="2 4" id="KW-0067">ATP-binding</keyword>
<dbReference type="AlphaFoldDB" id="A0A2M7G450"/>
<reference evidence="4 5" key="1">
    <citation type="submission" date="2017-09" db="EMBL/GenBank/DDBJ databases">
        <title>Depth-based differentiation of microbial function through sediment-hosted aquifers and enrichment of novel symbionts in the deep terrestrial subsurface.</title>
        <authorList>
            <person name="Probst A.J."/>
            <person name="Ladd B."/>
            <person name="Jarett J.K."/>
            <person name="Geller-Mcgrath D.E."/>
            <person name="Sieber C.M."/>
            <person name="Emerson J.B."/>
            <person name="Anantharaman K."/>
            <person name="Thomas B.C."/>
            <person name="Malmstrom R."/>
            <person name="Stieglmeier M."/>
            <person name="Klingl A."/>
            <person name="Woyke T."/>
            <person name="Ryan C.M."/>
            <person name="Banfield J.F."/>
        </authorList>
    </citation>
    <scope>NUCLEOTIDE SEQUENCE [LARGE SCALE GENOMIC DNA]</scope>
    <source>
        <strain evidence="4">CG17_big_fil_post_rev_8_21_14_2_50_48_46</strain>
    </source>
</reference>
<organism evidence="4 5">
    <name type="scientific">bacterium (Candidatus Blackallbacteria) CG17_big_fil_post_rev_8_21_14_2_50_48_46</name>
    <dbReference type="NCBI Taxonomy" id="2014261"/>
    <lineage>
        <taxon>Bacteria</taxon>
        <taxon>Candidatus Blackallbacteria</taxon>
    </lineage>
</organism>
<dbReference type="Proteomes" id="UP000231019">
    <property type="component" value="Unassembled WGS sequence"/>
</dbReference>
<dbReference type="InterPro" id="IPR003593">
    <property type="entry name" value="AAA+_ATPase"/>
</dbReference>
<dbReference type="InterPro" id="IPR027417">
    <property type="entry name" value="P-loop_NTPase"/>
</dbReference>
<dbReference type="InterPro" id="IPR003439">
    <property type="entry name" value="ABC_transporter-like_ATP-bd"/>
</dbReference>
<dbReference type="CDD" id="cd03230">
    <property type="entry name" value="ABC_DR_subfamily_A"/>
    <property type="match status" value="1"/>
</dbReference>
<evidence type="ECO:0000256" key="1">
    <source>
        <dbReference type="ARBA" id="ARBA00022741"/>
    </source>
</evidence>